<dbReference type="EMBL" id="KK088452">
    <property type="protein sequence ID" value="EYE90823.1"/>
    <property type="molecule type" value="Genomic_DNA"/>
</dbReference>
<evidence type="ECO:0000313" key="1">
    <source>
        <dbReference type="EMBL" id="EYE90823.1"/>
    </source>
</evidence>
<protein>
    <submittedName>
        <fullName evidence="1">Uncharacterized protein</fullName>
    </submittedName>
</protein>
<dbReference type="RefSeq" id="XP_040634513.1">
    <property type="nucleotide sequence ID" value="XM_040778184.1"/>
</dbReference>
<proteinExistence type="predicted"/>
<dbReference type="AlphaFoldDB" id="A0A017S193"/>
<name>A0A017S193_ASPRC</name>
<reference evidence="2" key="1">
    <citation type="journal article" date="2014" name="Nat. Commun.">
        <title>Genomic adaptations of the halophilic Dead Sea filamentous fungus Eurotium rubrum.</title>
        <authorList>
            <person name="Kis-Papo T."/>
            <person name="Weig A.R."/>
            <person name="Riley R."/>
            <person name="Persoh D."/>
            <person name="Salamov A."/>
            <person name="Sun H."/>
            <person name="Lipzen A."/>
            <person name="Wasser S.P."/>
            <person name="Rambold G."/>
            <person name="Grigoriev I.V."/>
            <person name="Nevo E."/>
        </authorList>
    </citation>
    <scope>NUCLEOTIDE SEQUENCE [LARGE SCALE GENOMIC DNA]</scope>
    <source>
        <strain evidence="2">CBS 135680</strain>
    </source>
</reference>
<gene>
    <name evidence="1" type="ORF">EURHEDRAFT_279320</name>
</gene>
<keyword evidence="2" id="KW-1185">Reference proteome</keyword>
<accession>A0A017S193</accession>
<evidence type="ECO:0000313" key="2">
    <source>
        <dbReference type="Proteomes" id="UP000019804"/>
    </source>
</evidence>
<organism evidence="1 2">
    <name type="scientific">Aspergillus ruber (strain CBS 135680)</name>
    <dbReference type="NCBI Taxonomy" id="1388766"/>
    <lineage>
        <taxon>Eukaryota</taxon>
        <taxon>Fungi</taxon>
        <taxon>Dikarya</taxon>
        <taxon>Ascomycota</taxon>
        <taxon>Pezizomycotina</taxon>
        <taxon>Eurotiomycetes</taxon>
        <taxon>Eurotiomycetidae</taxon>
        <taxon>Eurotiales</taxon>
        <taxon>Aspergillaceae</taxon>
        <taxon>Aspergillus</taxon>
        <taxon>Aspergillus subgen. Aspergillus</taxon>
    </lineage>
</organism>
<dbReference type="HOGENOM" id="CLU_2605628_0_0_1"/>
<dbReference type="GeneID" id="63693308"/>
<sequence length="79" mass="8852">MPPILTACVTSNFALERVTCMSWYFAGENLDPCFLAHVSALWCAHSRFRQICSTDVLLVKKQTSSIHPVVCISLLPLLR</sequence>
<dbReference type="Proteomes" id="UP000019804">
    <property type="component" value="Unassembled WGS sequence"/>
</dbReference>